<evidence type="ECO:0000256" key="4">
    <source>
        <dbReference type="ARBA" id="ARBA00022763"/>
    </source>
</evidence>
<dbReference type="Pfam" id="PF25812">
    <property type="entry name" value="RAD24_helical"/>
    <property type="match status" value="1"/>
</dbReference>
<keyword evidence="4" id="KW-0227">DNA damage</keyword>
<dbReference type="GO" id="GO:0003682">
    <property type="term" value="F:chromatin binding"/>
    <property type="evidence" value="ECO:0007669"/>
    <property type="project" value="TreeGrafter"/>
</dbReference>
<organism evidence="10 11">
    <name type="scientific">Coemansia guatemalensis</name>
    <dbReference type="NCBI Taxonomy" id="2761395"/>
    <lineage>
        <taxon>Eukaryota</taxon>
        <taxon>Fungi</taxon>
        <taxon>Fungi incertae sedis</taxon>
        <taxon>Zoopagomycota</taxon>
        <taxon>Kickxellomycotina</taxon>
        <taxon>Kickxellomycetes</taxon>
        <taxon>Kickxellales</taxon>
        <taxon>Kickxellaceae</taxon>
        <taxon>Coemansia</taxon>
    </lineage>
</organism>
<dbReference type="InterPro" id="IPR057927">
    <property type="entry name" value="RAD24-like_helical"/>
</dbReference>
<reference evidence="10" key="1">
    <citation type="submission" date="2022-07" db="EMBL/GenBank/DDBJ databases">
        <title>Phylogenomic reconstructions and comparative analyses of Kickxellomycotina fungi.</title>
        <authorList>
            <person name="Reynolds N.K."/>
            <person name="Stajich J.E."/>
            <person name="Barry K."/>
            <person name="Grigoriev I.V."/>
            <person name="Crous P."/>
            <person name="Smith M.E."/>
        </authorList>
    </citation>
    <scope>NUCLEOTIDE SEQUENCE</scope>
    <source>
        <strain evidence="10">NRRL 1565</strain>
    </source>
</reference>
<dbReference type="SUPFAM" id="SSF52540">
    <property type="entry name" value="P-loop containing nucleoside triphosphate hydrolases"/>
    <property type="match status" value="1"/>
</dbReference>
<keyword evidence="6" id="KW-0539">Nucleus</keyword>
<evidence type="ECO:0000256" key="6">
    <source>
        <dbReference type="ARBA" id="ARBA00023242"/>
    </source>
</evidence>
<dbReference type="Proteomes" id="UP001140094">
    <property type="component" value="Unassembled WGS sequence"/>
</dbReference>
<evidence type="ECO:0000256" key="5">
    <source>
        <dbReference type="ARBA" id="ARBA00022840"/>
    </source>
</evidence>
<evidence type="ECO:0000256" key="3">
    <source>
        <dbReference type="ARBA" id="ARBA00022741"/>
    </source>
</evidence>
<dbReference type="Pfam" id="PF03215">
    <property type="entry name" value="Rad17"/>
    <property type="match status" value="1"/>
</dbReference>
<dbReference type="Gene3D" id="3.40.50.300">
    <property type="entry name" value="P-loop containing nucleotide triphosphate hydrolases"/>
    <property type="match status" value="1"/>
</dbReference>
<feature type="domain" description="Checkpoint protein RAD24-like helical bundle" evidence="9">
    <location>
        <begin position="460"/>
        <end position="544"/>
    </location>
</feature>
<dbReference type="OrthoDB" id="10265971at2759"/>
<accession>A0A9W8HVR0</accession>
<proteinExistence type="inferred from homology"/>
<feature type="region of interest" description="Disordered" evidence="8">
    <location>
        <begin position="421"/>
        <end position="451"/>
    </location>
</feature>
<evidence type="ECO:0000256" key="2">
    <source>
        <dbReference type="ARBA" id="ARBA00006168"/>
    </source>
</evidence>
<dbReference type="GO" id="GO:0000077">
    <property type="term" value="P:DNA damage checkpoint signaling"/>
    <property type="evidence" value="ECO:0007669"/>
    <property type="project" value="TreeGrafter"/>
</dbReference>
<dbReference type="GO" id="GO:0003689">
    <property type="term" value="F:DNA clamp loader activity"/>
    <property type="evidence" value="ECO:0007669"/>
    <property type="project" value="TreeGrafter"/>
</dbReference>
<dbReference type="InterPro" id="IPR004582">
    <property type="entry name" value="Checkpoint_prot_Rad17_Rad24"/>
</dbReference>
<dbReference type="PANTHER" id="PTHR12172">
    <property type="entry name" value="CELL CYCLE CHECKPOINT PROTEIN RAD17"/>
    <property type="match status" value="1"/>
</dbReference>
<comment type="caution">
    <text evidence="10">The sequence shown here is derived from an EMBL/GenBank/DDBJ whole genome shotgun (WGS) entry which is preliminary data.</text>
</comment>
<feature type="compositionally biased region" description="Acidic residues" evidence="8">
    <location>
        <begin position="22"/>
        <end position="36"/>
    </location>
</feature>
<evidence type="ECO:0000259" key="9">
    <source>
        <dbReference type="Pfam" id="PF25812"/>
    </source>
</evidence>
<evidence type="ECO:0000313" key="11">
    <source>
        <dbReference type="Proteomes" id="UP001140094"/>
    </source>
</evidence>
<dbReference type="EMBL" id="JANBUO010000297">
    <property type="protein sequence ID" value="KAJ2805357.1"/>
    <property type="molecule type" value="Genomic_DNA"/>
</dbReference>
<keyword evidence="3" id="KW-0547">Nucleotide-binding</keyword>
<feature type="region of interest" description="Disordered" evidence="8">
    <location>
        <begin position="696"/>
        <end position="727"/>
    </location>
</feature>
<dbReference type="AlphaFoldDB" id="A0A9W8HVR0"/>
<evidence type="ECO:0000256" key="8">
    <source>
        <dbReference type="SAM" id="MobiDB-lite"/>
    </source>
</evidence>
<dbReference type="GO" id="GO:0006281">
    <property type="term" value="P:DNA repair"/>
    <property type="evidence" value="ECO:0007669"/>
    <property type="project" value="InterPro"/>
</dbReference>
<gene>
    <name evidence="10" type="primary">RAD17</name>
    <name evidence="10" type="ORF">H4R20_002122</name>
</gene>
<evidence type="ECO:0000313" key="10">
    <source>
        <dbReference type="EMBL" id="KAJ2805357.1"/>
    </source>
</evidence>
<feature type="region of interest" description="Disordered" evidence="8">
    <location>
        <begin position="1"/>
        <end position="111"/>
    </location>
</feature>
<keyword evidence="11" id="KW-1185">Reference proteome</keyword>
<feature type="compositionally biased region" description="Low complexity" evidence="8">
    <location>
        <begin position="56"/>
        <end position="78"/>
    </location>
</feature>
<comment type="subcellular location">
    <subcellularLocation>
        <location evidence="1">Nucleus</location>
    </subcellularLocation>
</comment>
<dbReference type="GO" id="GO:0005524">
    <property type="term" value="F:ATP binding"/>
    <property type="evidence" value="ECO:0007669"/>
    <property type="project" value="UniProtKB-KW"/>
</dbReference>
<evidence type="ECO:0000256" key="1">
    <source>
        <dbReference type="ARBA" id="ARBA00004123"/>
    </source>
</evidence>
<feature type="compositionally biased region" description="Acidic residues" evidence="8">
    <location>
        <begin position="718"/>
        <end position="727"/>
    </location>
</feature>
<dbReference type="InterPro" id="IPR027417">
    <property type="entry name" value="P-loop_NTPase"/>
</dbReference>
<dbReference type="PANTHER" id="PTHR12172:SF0">
    <property type="entry name" value="CELL CYCLE CHECKPOINT PROTEIN RAD17"/>
    <property type="match status" value="1"/>
</dbReference>
<name>A0A9W8HVR0_9FUNG</name>
<keyword evidence="7" id="KW-0131">Cell cycle</keyword>
<protein>
    <submittedName>
        <fullName evidence="10">Cell cycle checkpoint protein rad17</fullName>
    </submittedName>
</protein>
<sequence>MDGSNVIEVNSSPPEPVAGTSVDDDFDMDFEIDSDLEAMIAECSLPDSAANHPDPSATQSGQSSSQSSQKQSTQSSAQDTRPHGRRRAISDRPRFKLARPRPPQHQLHIPDSHVNTIPEDHGDHGELWWQRYVPNLPDELAIHTSKIAQVRGWLEMASNAATHGGSRGTDYFRILVLEGPAGSCKSTCVRVLARHLGLDIVEWINPLSGRLSDAAQSEDTVGVVRAFEEFLLHAERYTGLEMRQSDGTVGDGNGGKLILIDDLPNIAHRDTRMSFGKALTRFATLPARASFPMVIIVTESFAAQQVLEDDGRRDRIARRLRETDTAQNTDIAVWSAMDVLPAAVYNSSYCQSIKFNPVAPTIVVKGLRRILLIRNGLDNVKGAKLAPACTAALKAIANECQGDLRLAVTMLQVSQAGHQIPASMNSDMPAAGQKRRRQAGTQSKTVDIGTTTGGEARRTALDLFHALGKVLYAKRTLVGMVGSGQKQTRGRLESDPDEVLDRLPMDLSTFGLYVHENYADFCSTIEEAAEASAYFSDADMLASGQHGAAAAGSLDVYAAMLSVRGFMHAKNHPLLAGAEDSTLPKSRSRNSRGMAAFRKPLFFEMYRRRVTNSRSWHDEAGVELLRIGGLGLAKAMETELVLDVLPYWIRINAQPECEVASRHPATFQRLISLAMPEESGTGNMLLQQLAASTNAARVAHPMPSDSDPQAADQKLVLSDDDVEDFSE</sequence>
<evidence type="ECO:0000256" key="7">
    <source>
        <dbReference type="ARBA" id="ARBA00023306"/>
    </source>
</evidence>
<dbReference type="GO" id="GO:0033314">
    <property type="term" value="P:mitotic DNA replication checkpoint signaling"/>
    <property type="evidence" value="ECO:0007669"/>
    <property type="project" value="TreeGrafter"/>
</dbReference>
<comment type="similarity">
    <text evidence="2">Belongs to the rad17/RAD24 family.</text>
</comment>
<keyword evidence="5" id="KW-0067">ATP-binding</keyword>
<dbReference type="GO" id="GO:0005634">
    <property type="term" value="C:nucleus"/>
    <property type="evidence" value="ECO:0007669"/>
    <property type="project" value="UniProtKB-SubCell"/>
</dbReference>